<dbReference type="PANTHER" id="PTHR31749">
    <property type="entry name" value="KINETOCHORE-ASSOCIATED PROTEIN NSL1 HOMOLOG"/>
    <property type="match status" value="1"/>
</dbReference>
<dbReference type="PANTHER" id="PTHR31749:SF3">
    <property type="entry name" value="KINETOCHORE-ASSOCIATED PROTEIN NSL1 HOMOLOG"/>
    <property type="match status" value="1"/>
</dbReference>
<dbReference type="GO" id="GO:0000444">
    <property type="term" value="C:MIS12/MIND type complex"/>
    <property type="evidence" value="ECO:0007669"/>
    <property type="project" value="TreeGrafter"/>
</dbReference>
<accession>A0A672U015</accession>
<dbReference type="GO" id="GO:0000070">
    <property type="term" value="P:mitotic sister chromatid segregation"/>
    <property type="evidence" value="ECO:0007669"/>
    <property type="project" value="InterPro"/>
</dbReference>
<dbReference type="OMA" id="PKRILVH"/>
<evidence type="ECO:0000313" key="2">
    <source>
        <dbReference type="Proteomes" id="UP000472266"/>
    </source>
</evidence>
<dbReference type="Proteomes" id="UP000472266">
    <property type="component" value="Chromosome 11"/>
</dbReference>
<keyword evidence="2" id="KW-1185">Reference proteome</keyword>
<dbReference type="Pfam" id="PF08641">
    <property type="entry name" value="Mis14"/>
    <property type="match status" value="1"/>
</dbReference>
<sequence length="66" mass="7692">LGSDIKILEDQFDKLIVVTTTKRKQWPKRILVHATRTMKAEQELLVSILYDKSGFLKSLAEGWLKY</sequence>
<evidence type="ECO:0000313" key="1">
    <source>
        <dbReference type="Ensembl" id="ENSSHBP00005006697.1"/>
    </source>
</evidence>
<reference evidence="1" key="3">
    <citation type="submission" date="2025-09" db="UniProtKB">
        <authorList>
            <consortium name="Ensembl"/>
        </authorList>
    </citation>
    <scope>IDENTIFICATION</scope>
</reference>
<reference evidence="1 2" key="1">
    <citation type="submission" date="2019-11" db="EMBL/GenBank/DDBJ databases">
        <title>Strigops habroptila (kakapo) genome, bStrHab1, primary haplotype, v2.</title>
        <authorList>
            <person name="Jarvis E.D."/>
            <person name="Howard J."/>
            <person name="Rhie A."/>
            <person name="Phillippy A."/>
            <person name="Korlach J."/>
            <person name="Digby A."/>
            <person name="Iorns D."/>
            <person name="Eason D."/>
            <person name="Robertson B."/>
            <person name="Raemaekers T."/>
            <person name="Howe K."/>
            <person name="Lewin H."/>
            <person name="Damas J."/>
            <person name="Hastie A."/>
            <person name="Tracey A."/>
            <person name="Chow W."/>
            <person name="Fedrigo O."/>
        </authorList>
    </citation>
    <scope>NUCLEOTIDE SEQUENCE [LARGE SCALE GENOMIC DNA]</scope>
</reference>
<name>A0A672U015_STRHB</name>
<protein>
    <submittedName>
        <fullName evidence="1">Uncharacterized protein</fullName>
    </submittedName>
</protein>
<dbReference type="Ensembl" id="ENSSHBT00005008071.1">
    <property type="protein sequence ID" value="ENSSHBP00005006697.1"/>
    <property type="gene ID" value="ENSSHBG00005005869.1"/>
</dbReference>
<dbReference type="InterPro" id="IPR013950">
    <property type="entry name" value="Mis14/Nsl1"/>
</dbReference>
<proteinExistence type="predicted"/>
<dbReference type="AlphaFoldDB" id="A0A672U015"/>
<reference evidence="1" key="2">
    <citation type="submission" date="2025-08" db="UniProtKB">
        <authorList>
            <consortium name="Ensembl"/>
        </authorList>
    </citation>
    <scope>IDENTIFICATION</scope>
</reference>
<dbReference type="InParanoid" id="A0A672U015"/>
<organism evidence="1 2">
    <name type="scientific">Strigops habroptila</name>
    <name type="common">Kakapo</name>
    <dbReference type="NCBI Taxonomy" id="2489341"/>
    <lineage>
        <taxon>Eukaryota</taxon>
        <taxon>Metazoa</taxon>
        <taxon>Chordata</taxon>
        <taxon>Craniata</taxon>
        <taxon>Vertebrata</taxon>
        <taxon>Euteleostomi</taxon>
        <taxon>Archelosauria</taxon>
        <taxon>Archosauria</taxon>
        <taxon>Dinosauria</taxon>
        <taxon>Saurischia</taxon>
        <taxon>Theropoda</taxon>
        <taxon>Coelurosauria</taxon>
        <taxon>Aves</taxon>
        <taxon>Neognathae</taxon>
        <taxon>Neoaves</taxon>
        <taxon>Telluraves</taxon>
        <taxon>Australaves</taxon>
        <taxon>Psittaciformes</taxon>
        <taxon>Psittacidae</taxon>
        <taxon>Strigops</taxon>
    </lineage>
</organism>